<dbReference type="Proteomes" id="UP000640583">
    <property type="component" value="Unassembled WGS sequence"/>
</dbReference>
<dbReference type="CDD" id="cd00093">
    <property type="entry name" value="HTH_XRE"/>
    <property type="match status" value="1"/>
</dbReference>
<dbReference type="PANTHER" id="PTHR40661">
    <property type="match status" value="1"/>
</dbReference>
<dbReference type="InterPro" id="IPR039418">
    <property type="entry name" value="LexA-like"/>
</dbReference>
<dbReference type="Gene3D" id="1.10.260.40">
    <property type="entry name" value="lambda repressor-like DNA-binding domains"/>
    <property type="match status" value="1"/>
</dbReference>
<dbReference type="GO" id="GO:0003677">
    <property type="term" value="F:DNA binding"/>
    <property type="evidence" value="ECO:0007669"/>
    <property type="project" value="UniProtKB-KW"/>
</dbReference>
<dbReference type="SUPFAM" id="SSF51306">
    <property type="entry name" value="LexA/Signal peptidase"/>
    <property type="match status" value="1"/>
</dbReference>
<dbReference type="Gene3D" id="2.10.109.10">
    <property type="entry name" value="Umud Fragment, subunit A"/>
    <property type="match status" value="1"/>
</dbReference>
<name>A0A8J7IZN9_9RHOB</name>
<dbReference type="InterPro" id="IPR001387">
    <property type="entry name" value="Cro/C1-type_HTH"/>
</dbReference>
<evidence type="ECO:0000313" key="5">
    <source>
        <dbReference type="EMBL" id="MBI1495370.1"/>
    </source>
</evidence>
<evidence type="ECO:0000256" key="2">
    <source>
        <dbReference type="ARBA" id="ARBA00023125"/>
    </source>
</evidence>
<keyword evidence="3" id="KW-0804">Transcription</keyword>
<proteinExistence type="predicted"/>
<dbReference type="PANTHER" id="PTHR40661:SF3">
    <property type="entry name" value="FELS-1 PROPHAGE TRANSCRIPTIONAL REGULATOR"/>
    <property type="match status" value="1"/>
</dbReference>
<dbReference type="AlphaFoldDB" id="A0A8J7IZN9"/>
<dbReference type="CDD" id="cd06529">
    <property type="entry name" value="S24_LexA-like"/>
    <property type="match status" value="1"/>
</dbReference>
<accession>A0A8J7IZN9</accession>
<sequence>MSTIHERLREERIRLGMNQPDFAEVGGAKKHSQINYEKGKTSPDGDYFAAISEIGADVLYILTGTKGSEPEYSGRESLGVENNLPYLTYLPEYDISASAGPGAAVASEVIVRDIGFQEGFLHDLGASPKHCSIIRASGDSMEPTIPDGSLLVVDHSQAYINGGGIYVLGVADDLLVKRARKRIDNTIDLISDNQIYPPETIAPDRMEDLRVVGRVVYFCRTP</sequence>
<keyword evidence="2" id="KW-0238">DNA-binding</keyword>
<protein>
    <submittedName>
        <fullName evidence="5">LexA family transcriptional regulator</fullName>
    </submittedName>
</protein>
<dbReference type="InterPro" id="IPR015927">
    <property type="entry name" value="Peptidase_S24_S26A/B/C"/>
</dbReference>
<dbReference type="InterPro" id="IPR010982">
    <property type="entry name" value="Lambda_DNA-bd_dom_sf"/>
</dbReference>
<evidence type="ECO:0000256" key="3">
    <source>
        <dbReference type="ARBA" id="ARBA00023163"/>
    </source>
</evidence>
<comment type="caution">
    <text evidence="5">The sequence shown here is derived from an EMBL/GenBank/DDBJ whole genome shotgun (WGS) entry which is preliminary data.</text>
</comment>
<dbReference type="Pfam" id="PF00717">
    <property type="entry name" value="Peptidase_S24"/>
    <property type="match status" value="1"/>
</dbReference>
<evidence type="ECO:0000259" key="4">
    <source>
        <dbReference type="Pfam" id="PF00717"/>
    </source>
</evidence>
<dbReference type="RefSeq" id="WP_228850072.1">
    <property type="nucleotide sequence ID" value="NZ_JADCKQ010000019.1"/>
</dbReference>
<keyword evidence="1" id="KW-0805">Transcription regulation</keyword>
<dbReference type="SUPFAM" id="SSF47413">
    <property type="entry name" value="lambda repressor-like DNA-binding domains"/>
    <property type="match status" value="1"/>
</dbReference>
<feature type="domain" description="Peptidase S24/S26A/S26B/S26C" evidence="4">
    <location>
        <begin position="96"/>
        <end position="216"/>
    </location>
</feature>
<reference evidence="5" key="1">
    <citation type="submission" date="2020-10" db="EMBL/GenBank/DDBJ databases">
        <title>Paenihalocynthiibacter styelae gen. nov., sp. nov., isolated from stalked sea squirt Styela clava.</title>
        <authorList>
            <person name="Kim Y.-O."/>
            <person name="Yoon J.-H."/>
        </authorList>
    </citation>
    <scope>NUCLEOTIDE SEQUENCE</scope>
    <source>
        <strain evidence="5">MYP1-1</strain>
    </source>
</reference>
<dbReference type="InterPro" id="IPR036286">
    <property type="entry name" value="LexA/Signal_pep-like_sf"/>
</dbReference>
<organism evidence="5 6">
    <name type="scientific">Halocynthiibacter styelae</name>
    <dbReference type="NCBI Taxonomy" id="2761955"/>
    <lineage>
        <taxon>Bacteria</taxon>
        <taxon>Pseudomonadati</taxon>
        <taxon>Pseudomonadota</taxon>
        <taxon>Alphaproteobacteria</taxon>
        <taxon>Rhodobacterales</taxon>
        <taxon>Paracoccaceae</taxon>
        <taxon>Halocynthiibacter</taxon>
    </lineage>
</organism>
<dbReference type="EMBL" id="JADCKQ010000019">
    <property type="protein sequence ID" value="MBI1495370.1"/>
    <property type="molecule type" value="Genomic_DNA"/>
</dbReference>
<evidence type="ECO:0000256" key="1">
    <source>
        <dbReference type="ARBA" id="ARBA00023015"/>
    </source>
</evidence>
<gene>
    <name evidence="5" type="ORF">H1D41_17140</name>
</gene>
<keyword evidence="6" id="KW-1185">Reference proteome</keyword>
<evidence type="ECO:0000313" key="6">
    <source>
        <dbReference type="Proteomes" id="UP000640583"/>
    </source>
</evidence>